<protein>
    <submittedName>
        <fullName evidence="1">Scopoletin glucosyltransferase-like</fullName>
    </submittedName>
</protein>
<evidence type="ECO:0000313" key="2">
    <source>
        <dbReference type="Proteomes" id="UP001140949"/>
    </source>
</evidence>
<keyword evidence="2" id="KW-1185">Reference proteome</keyword>
<accession>A0AAX6DZD2</accession>
<reference evidence="1" key="2">
    <citation type="submission" date="2023-04" db="EMBL/GenBank/DDBJ databases">
        <authorList>
            <person name="Bruccoleri R.E."/>
            <person name="Oakeley E.J."/>
            <person name="Faust A.-M."/>
            <person name="Dessus-Babus S."/>
            <person name="Altorfer M."/>
            <person name="Burckhardt D."/>
            <person name="Oertli M."/>
            <person name="Naumann U."/>
            <person name="Petersen F."/>
            <person name="Wong J."/>
        </authorList>
    </citation>
    <scope>NUCLEOTIDE SEQUENCE</scope>
    <source>
        <strain evidence="1">GSM-AAB239-AS_SAM_17_03QT</strain>
        <tissue evidence="1">Leaf</tissue>
    </source>
</reference>
<dbReference type="AlphaFoldDB" id="A0AAX6DZD2"/>
<name>A0AAX6DZD2_IRIPA</name>
<evidence type="ECO:0000313" key="1">
    <source>
        <dbReference type="EMBL" id="KAJ6797207.1"/>
    </source>
</evidence>
<dbReference type="EMBL" id="JANAVB010041017">
    <property type="protein sequence ID" value="KAJ6797207.1"/>
    <property type="molecule type" value="Genomic_DNA"/>
</dbReference>
<proteinExistence type="predicted"/>
<dbReference type="Proteomes" id="UP001140949">
    <property type="component" value="Unassembled WGS sequence"/>
</dbReference>
<organism evidence="1 2">
    <name type="scientific">Iris pallida</name>
    <name type="common">Sweet iris</name>
    <dbReference type="NCBI Taxonomy" id="29817"/>
    <lineage>
        <taxon>Eukaryota</taxon>
        <taxon>Viridiplantae</taxon>
        <taxon>Streptophyta</taxon>
        <taxon>Embryophyta</taxon>
        <taxon>Tracheophyta</taxon>
        <taxon>Spermatophyta</taxon>
        <taxon>Magnoliopsida</taxon>
        <taxon>Liliopsida</taxon>
        <taxon>Asparagales</taxon>
        <taxon>Iridaceae</taxon>
        <taxon>Iridoideae</taxon>
        <taxon>Irideae</taxon>
        <taxon>Iris</taxon>
    </lineage>
</organism>
<gene>
    <name evidence="1" type="ORF">M6B38_110585</name>
</gene>
<comment type="caution">
    <text evidence="1">The sequence shown here is derived from an EMBL/GenBank/DDBJ whole genome shotgun (WGS) entry which is preliminary data.</text>
</comment>
<sequence length="166" mass="17644">MSLYEDPPFSTARRAISPSSLARLLLSSASSPLPITSTAAFFMVAASTSSLSSGYAVYFFTPTDTPIFSTSTISLSLQNCSANRGHVTSGRPALTPSRVEFHPQCVTNPPTDAWLSISTCGAHPLTIRPRPRTLSSKAPSGTHLSLLTTQTNGWLDSSRPRAISQS</sequence>
<reference evidence="1" key="1">
    <citation type="journal article" date="2023" name="GigaByte">
        <title>Genome assembly of the bearded iris, Iris pallida Lam.</title>
        <authorList>
            <person name="Bruccoleri R.E."/>
            <person name="Oakeley E.J."/>
            <person name="Faust A.M.E."/>
            <person name="Altorfer M."/>
            <person name="Dessus-Babus S."/>
            <person name="Burckhardt D."/>
            <person name="Oertli M."/>
            <person name="Naumann U."/>
            <person name="Petersen F."/>
            <person name="Wong J."/>
        </authorList>
    </citation>
    <scope>NUCLEOTIDE SEQUENCE</scope>
    <source>
        <strain evidence="1">GSM-AAB239-AS_SAM_17_03QT</strain>
    </source>
</reference>